<keyword evidence="3" id="KW-1185">Reference proteome</keyword>
<protein>
    <submittedName>
        <fullName evidence="2">Uncharacterized protein</fullName>
    </submittedName>
</protein>
<reference evidence="2 3" key="1">
    <citation type="journal article" date="2013" name="Proc. Natl. Acad. Sci. U.S.A.">
        <title>Genome of an arbuscular mycorrhizal fungus provides insight into the oldest plant symbiosis.</title>
        <authorList>
            <person name="Tisserant E."/>
            <person name="Malbreil M."/>
            <person name="Kuo A."/>
            <person name="Kohler A."/>
            <person name="Symeonidi A."/>
            <person name="Balestrini R."/>
            <person name="Charron P."/>
            <person name="Duensing N."/>
            <person name="Frei Dit Frey N."/>
            <person name="Gianinazzi-Pearson V."/>
            <person name="Gilbert L.B."/>
            <person name="Handa Y."/>
            <person name="Herr J.R."/>
            <person name="Hijri M."/>
            <person name="Koul R."/>
            <person name="Kawaguchi M."/>
            <person name="Krajinski F."/>
            <person name="Lammers P.J."/>
            <person name="Masclaux F.G."/>
            <person name="Murat C."/>
            <person name="Morin E."/>
            <person name="Ndikumana S."/>
            <person name="Pagni M."/>
            <person name="Petitpierre D."/>
            <person name="Requena N."/>
            <person name="Rosikiewicz P."/>
            <person name="Riley R."/>
            <person name="Saito K."/>
            <person name="San Clemente H."/>
            <person name="Shapiro H."/>
            <person name="van Tuinen D."/>
            <person name="Becard G."/>
            <person name="Bonfante P."/>
            <person name="Paszkowski U."/>
            <person name="Shachar-Hill Y.Y."/>
            <person name="Tuskan G.A."/>
            <person name="Young P.W."/>
            <person name="Sanders I.R."/>
            <person name="Henrissat B."/>
            <person name="Rensing S.A."/>
            <person name="Grigoriev I.V."/>
            <person name="Corradi N."/>
            <person name="Roux C."/>
            <person name="Martin F."/>
        </authorList>
    </citation>
    <scope>NUCLEOTIDE SEQUENCE [LARGE SCALE GENOMIC DNA]</scope>
    <source>
        <strain evidence="2 3">DAOM 197198</strain>
    </source>
</reference>
<reference evidence="2 3" key="2">
    <citation type="journal article" date="2018" name="New Phytol.">
        <title>High intraspecific genome diversity in the model arbuscular mycorrhizal symbiont Rhizophagus irregularis.</title>
        <authorList>
            <person name="Chen E.C.H."/>
            <person name="Morin E."/>
            <person name="Beaudet D."/>
            <person name="Noel J."/>
            <person name="Yildirir G."/>
            <person name="Ndikumana S."/>
            <person name="Charron P."/>
            <person name="St-Onge C."/>
            <person name="Giorgi J."/>
            <person name="Kruger M."/>
            <person name="Marton T."/>
            <person name="Ropars J."/>
            <person name="Grigoriev I.V."/>
            <person name="Hainaut M."/>
            <person name="Henrissat B."/>
            <person name="Roux C."/>
            <person name="Martin F."/>
            <person name="Corradi N."/>
        </authorList>
    </citation>
    <scope>NUCLEOTIDE SEQUENCE [LARGE SCALE GENOMIC DNA]</scope>
    <source>
        <strain evidence="2 3">DAOM 197198</strain>
    </source>
</reference>
<keyword evidence="1" id="KW-1133">Transmembrane helix</keyword>
<evidence type="ECO:0000313" key="3">
    <source>
        <dbReference type="Proteomes" id="UP000018888"/>
    </source>
</evidence>
<keyword evidence="1" id="KW-0472">Membrane</keyword>
<feature type="transmembrane region" description="Helical" evidence="1">
    <location>
        <begin position="40"/>
        <end position="60"/>
    </location>
</feature>
<dbReference type="AlphaFoldDB" id="A0A2P4PAQ3"/>
<gene>
    <name evidence="2" type="ORF">GLOIN_2v1695950</name>
</gene>
<sequence>MYMVVVKVLVKVLVCLEKVGLGLVFLFPLVPLCLENLELLVYLFLMLNFLKVFLLYYLMLT</sequence>
<name>A0A2P4PAQ3_RHIID</name>
<proteinExistence type="predicted"/>
<evidence type="ECO:0000313" key="2">
    <source>
        <dbReference type="EMBL" id="POG62479.1"/>
    </source>
</evidence>
<dbReference type="EMBL" id="AUPC02000299">
    <property type="protein sequence ID" value="POG62479.1"/>
    <property type="molecule type" value="Genomic_DNA"/>
</dbReference>
<comment type="caution">
    <text evidence="2">The sequence shown here is derived from an EMBL/GenBank/DDBJ whole genome shotgun (WGS) entry which is preliminary data.</text>
</comment>
<dbReference type="Proteomes" id="UP000018888">
    <property type="component" value="Unassembled WGS sequence"/>
</dbReference>
<feature type="transmembrane region" description="Helical" evidence="1">
    <location>
        <begin position="12"/>
        <end position="34"/>
    </location>
</feature>
<organism evidence="2 3">
    <name type="scientific">Rhizophagus irregularis (strain DAOM 181602 / DAOM 197198 / MUCL 43194)</name>
    <name type="common">Arbuscular mycorrhizal fungus</name>
    <name type="synonym">Glomus intraradices</name>
    <dbReference type="NCBI Taxonomy" id="747089"/>
    <lineage>
        <taxon>Eukaryota</taxon>
        <taxon>Fungi</taxon>
        <taxon>Fungi incertae sedis</taxon>
        <taxon>Mucoromycota</taxon>
        <taxon>Glomeromycotina</taxon>
        <taxon>Glomeromycetes</taxon>
        <taxon>Glomerales</taxon>
        <taxon>Glomeraceae</taxon>
        <taxon>Rhizophagus</taxon>
    </lineage>
</organism>
<keyword evidence="1" id="KW-0812">Transmembrane</keyword>
<accession>A0A2P4PAQ3</accession>
<evidence type="ECO:0000256" key="1">
    <source>
        <dbReference type="SAM" id="Phobius"/>
    </source>
</evidence>